<keyword evidence="2" id="KW-0560">Oxidoreductase</keyword>
<feature type="domain" description="FAD/NAD(P)-binding" evidence="3">
    <location>
        <begin position="7"/>
        <end position="290"/>
    </location>
</feature>
<evidence type="ECO:0000313" key="5">
    <source>
        <dbReference type="Proteomes" id="UP000027093"/>
    </source>
</evidence>
<dbReference type="RefSeq" id="WP_075054508.1">
    <property type="nucleotide sequence ID" value="NZ_CP007536.1"/>
</dbReference>
<dbReference type="STRING" id="926571.NVIE_012840"/>
<keyword evidence="5" id="KW-1185">Reference proteome</keyword>
<dbReference type="OrthoDB" id="27340at2157"/>
<sequence>MILSTHDLAIVGGGPAGMAAALVAGRCRLDAVVINEENPRNRVTIASHGFLTRDGVHPLELLQVAKSQLQKYPSVIYYTDQVIAALEEDDGGFRIQRAVGPEIHAQRVIIAAGNRDDLDSLRLPGIHDVYGKSVYPCPFCDGFEHSDERIAVFGAEGVERHVPIIKMWSDDVHVFTNGRTLSTQAKQELDRNSVSVHEGRVRRLVSQDGRLVEVQLENESIERDAGFLWDKAGVPSNTLADDLGVPRNMNPWGIVTYQADEFGRTSVPGVYVVGDLRSGFSRLTVAAAEGGRCVEHIVHEISMEMCR</sequence>
<protein>
    <submittedName>
        <fullName evidence="4">Thioredoxin reductase</fullName>
    </submittedName>
</protein>
<evidence type="ECO:0000256" key="1">
    <source>
        <dbReference type="ARBA" id="ARBA00022630"/>
    </source>
</evidence>
<dbReference type="GeneID" id="74946546"/>
<name>A0A060HJS6_9ARCH</name>
<dbReference type="Pfam" id="PF07992">
    <property type="entry name" value="Pyr_redox_2"/>
    <property type="match status" value="1"/>
</dbReference>
<evidence type="ECO:0000256" key="2">
    <source>
        <dbReference type="ARBA" id="ARBA00023002"/>
    </source>
</evidence>
<dbReference type="PRINTS" id="PR00368">
    <property type="entry name" value="FADPNR"/>
</dbReference>
<dbReference type="HOGENOM" id="CLU_031864_5_0_2"/>
<accession>A0A060HJS6</accession>
<organism evidence="4 5">
    <name type="scientific">Nitrososphaera viennensis EN76</name>
    <dbReference type="NCBI Taxonomy" id="926571"/>
    <lineage>
        <taxon>Archaea</taxon>
        <taxon>Nitrososphaerota</taxon>
        <taxon>Nitrososphaeria</taxon>
        <taxon>Nitrososphaerales</taxon>
        <taxon>Nitrososphaeraceae</taxon>
        <taxon>Nitrososphaera</taxon>
    </lineage>
</organism>
<dbReference type="AlphaFoldDB" id="A0A060HJS6"/>
<dbReference type="EMBL" id="CP007536">
    <property type="protein sequence ID" value="AIC15520.1"/>
    <property type="molecule type" value="Genomic_DNA"/>
</dbReference>
<dbReference type="InterPro" id="IPR036188">
    <property type="entry name" value="FAD/NAD-bd_sf"/>
</dbReference>
<dbReference type="Gene3D" id="3.50.50.60">
    <property type="entry name" value="FAD/NAD(P)-binding domain"/>
    <property type="match status" value="2"/>
</dbReference>
<dbReference type="Proteomes" id="UP000027093">
    <property type="component" value="Chromosome"/>
</dbReference>
<keyword evidence="1" id="KW-0285">Flavoprotein</keyword>
<dbReference type="InterPro" id="IPR023753">
    <property type="entry name" value="FAD/NAD-binding_dom"/>
</dbReference>
<evidence type="ECO:0000313" key="4">
    <source>
        <dbReference type="EMBL" id="AIC15520.1"/>
    </source>
</evidence>
<dbReference type="PANTHER" id="PTHR48105">
    <property type="entry name" value="THIOREDOXIN REDUCTASE 1-RELATED-RELATED"/>
    <property type="match status" value="1"/>
</dbReference>
<dbReference type="SUPFAM" id="SSF51905">
    <property type="entry name" value="FAD/NAD(P)-binding domain"/>
    <property type="match status" value="1"/>
</dbReference>
<proteinExistence type="predicted"/>
<gene>
    <name evidence="4" type="ORF">NVIE_012840</name>
</gene>
<dbReference type="KEGG" id="nvn:NVIE_012840"/>
<reference evidence="4 5" key="1">
    <citation type="journal article" date="2014" name="Int. J. Syst. Evol. Microbiol.">
        <title>Nitrososphaera viennensis gen. nov., sp. nov., an aerobic and mesophilic, ammonia-oxidizing archaeon from soil and a member of the archaeal phylum Thaumarchaeota.</title>
        <authorList>
            <person name="Stieglmeier M."/>
            <person name="Klingl A."/>
            <person name="Alves R.J."/>
            <person name="Rittmann S.K."/>
            <person name="Melcher M."/>
            <person name="Leisch N."/>
            <person name="Schleper C."/>
        </authorList>
    </citation>
    <scope>NUCLEOTIDE SEQUENCE [LARGE SCALE GENOMIC DNA]</scope>
    <source>
        <strain evidence="4">EN76</strain>
    </source>
</reference>
<evidence type="ECO:0000259" key="3">
    <source>
        <dbReference type="Pfam" id="PF07992"/>
    </source>
</evidence>
<dbReference type="PRINTS" id="PR00469">
    <property type="entry name" value="PNDRDTASEII"/>
</dbReference>
<dbReference type="GO" id="GO:0016491">
    <property type="term" value="F:oxidoreductase activity"/>
    <property type="evidence" value="ECO:0007669"/>
    <property type="project" value="UniProtKB-KW"/>
</dbReference>
<dbReference type="InterPro" id="IPR050097">
    <property type="entry name" value="Ferredoxin-NADP_redctase_2"/>
</dbReference>